<keyword evidence="2" id="KW-1133">Transmembrane helix</keyword>
<feature type="transmembrane region" description="Helical" evidence="2">
    <location>
        <begin position="33"/>
        <end position="55"/>
    </location>
</feature>
<evidence type="ECO:0000256" key="2">
    <source>
        <dbReference type="SAM" id="Phobius"/>
    </source>
</evidence>
<evidence type="ECO:0000256" key="1">
    <source>
        <dbReference type="SAM" id="MobiDB-lite"/>
    </source>
</evidence>
<dbReference type="EMBL" id="BMUT01000005">
    <property type="protein sequence ID" value="GGX82560.1"/>
    <property type="molecule type" value="Genomic_DNA"/>
</dbReference>
<keyword evidence="2" id="KW-0472">Membrane</keyword>
<dbReference type="RefSeq" id="WP_190022161.1">
    <property type="nucleotide sequence ID" value="NZ_BMUT01000005.1"/>
</dbReference>
<dbReference type="InterPro" id="IPR021235">
    <property type="entry name" value="DUF2637"/>
</dbReference>
<accession>A0ABQ2YII2</accession>
<proteinExistence type="predicted"/>
<evidence type="ECO:0000313" key="4">
    <source>
        <dbReference type="Proteomes" id="UP000659223"/>
    </source>
</evidence>
<dbReference type="Proteomes" id="UP000659223">
    <property type="component" value="Unassembled WGS sequence"/>
</dbReference>
<sequence length="357" mass="36973">MTSSSPQQPPWTGRVEGRLTGVEPTSTPTAVSVAITVLASGLTMVLTAIAFWLSYEHLQGVAAGHGLRGATARSWAWPGTVDLFIVIGELLILRASLARRVDWWAIGLATAGSGGSIALNVAGVGAGAGLLDYVVAAVPPVAALLAFGALMRQVHAYLARRIATPAGHTVTPVNAQPDPVTLTRDDDPEEAPPAAADEPPAVAELEWAPEAVIPGATPVEEPSTPVDLPHDPEPADDPPGGQEWLRAVSEPALRPEAVTGGSTPVEPPPEPVEKGPAPVDLCPPVIYRSRVDQLIRALYGTDFTQPSTARMTEAMATAGLGGSESTARTARGRVKAREPHLAAFPAAIPSLPRGELA</sequence>
<comment type="caution">
    <text evidence="3">The sequence shown here is derived from an EMBL/GenBank/DDBJ whole genome shotgun (WGS) entry which is preliminary data.</text>
</comment>
<feature type="region of interest" description="Disordered" evidence="1">
    <location>
        <begin position="256"/>
        <end position="277"/>
    </location>
</feature>
<dbReference type="Pfam" id="PF10935">
    <property type="entry name" value="DUF2637"/>
    <property type="match status" value="1"/>
</dbReference>
<keyword evidence="4" id="KW-1185">Reference proteome</keyword>
<name>A0ABQ2YII2_9ACTN</name>
<feature type="region of interest" description="Disordered" evidence="1">
    <location>
        <begin position="215"/>
        <end position="243"/>
    </location>
</feature>
<protein>
    <recommendedName>
        <fullName evidence="5">DUF2637 domain-containing protein</fullName>
    </recommendedName>
</protein>
<keyword evidence="2" id="KW-0812">Transmembrane</keyword>
<feature type="region of interest" description="Disordered" evidence="1">
    <location>
        <begin position="169"/>
        <end position="199"/>
    </location>
</feature>
<organism evidence="3 4">
    <name type="scientific">Streptomyces hiroshimensis</name>
    <dbReference type="NCBI Taxonomy" id="66424"/>
    <lineage>
        <taxon>Bacteria</taxon>
        <taxon>Bacillati</taxon>
        <taxon>Actinomycetota</taxon>
        <taxon>Actinomycetes</taxon>
        <taxon>Kitasatosporales</taxon>
        <taxon>Streptomycetaceae</taxon>
        <taxon>Streptomyces</taxon>
    </lineage>
</organism>
<feature type="transmembrane region" description="Helical" evidence="2">
    <location>
        <begin position="133"/>
        <end position="151"/>
    </location>
</feature>
<reference evidence="4" key="1">
    <citation type="journal article" date="2019" name="Int. J. Syst. Evol. Microbiol.">
        <title>The Global Catalogue of Microorganisms (GCM) 10K type strain sequencing project: providing services to taxonomists for standard genome sequencing and annotation.</title>
        <authorList>
            <consortium name="The Broad Institute Genomics Platform"/>
            <consortium name="The Broad Institute Genome Sequencing Center for Infectious Disease"/>
            <person name="Wu L."/>
            <person name="Ma J."/>
        </authorList>
    </citation>
    <scope>NUCLEOTIDE SEQUENCE [LARGE SCALE GENOMIC DNA]</scope>
    <source>
        <strain evidence="4">JCM 4586</strain>
    </source>
</reference>
<evidence type="ECO:0000313" key="3">
    <source>
        <dbReference type="EMBL" id="GGX82560.1"/>
    </source>
</evidence>
<gene>
    <name evidence="3" type="ORF">GCM10010324_30230</name>
</gene>
<feature type="transmembrane region" description="Helical" evidence="2">
    <location>
        <begin position="105"/>
        <end position="127"/>
    </location>
</feature>
<feature type="transmembrane region" description="Helical" evidence="2">
    <location>
        <begin position="75"/>
        <end position="93"/>
    </location>
</feature>
<evidence type="ECO:0008006" key="5">
    <source>
        <dbReference type="Google" id="ProtNLM"/>
    </source>
</evidence>